<name>A0AAJ0D6G1_9PEZI</name>
<evidence type="ECO:0000256" key="1">
    <source>
        <dbReference type="SAM" id="MobiDB-lite"/>
    </source>
</evidence>
<reference evidence="2" key="1">
    <citation type="submission" date="2023-04" db="EMBL/GenBank/DDBJ databases">
        <title>Black Yeasts Isolated from many extreme environments.</title>
        <authorList>
            <person name="Coleine C."/>
            <person name="Stajich J.E."/>
            <person name="Selbmann L."/>
        </authorList>
    </citation>
    <scope>NUCLEOTIDE SEQUENCE</scope>
    <source>
        <strain evidence="2">CCFEE 5312</strain>
    </source>
</reference>
<accession>A0AAJ0D6G1</accession>
<keyword evidence="3" id="KW-1185">Reference proteome</keyword>
<organism evidence="2 3">
    <name type="scientific">Extremus antarcticus</name>
    <dbReference type="NCBI Taxonomy" id="702011"/>
    <lineage>
        <taxon>Eukaryota</taxon>
        <taxon>Fungi</taxon>
        <taxon>Dikarya</taxon>
        <taxon>Ascomycota</taxon>
        <taxon>Pezizomycotina</taxon>
        <taxon>Dothideomycetes</taxon>
        <taxon>Dothideomycetidae</taxon>
        <taxon>Mycosphaerellales</taxon>
        <taxon>Extremaceae</taxon>
        <taxon>Extremus</taxon>
    </lineage>
</organism>
<dbReference type="AlphaFoldDB" id="A0AAJ0D6G1"/>
<gene>
    <name evidence="2" type="ORF">LTR09_011175</name>
</gene>
<proteinExistence type="predicted"/>
<evidence type="ECO:0000313" key="2">
    <source>
        <dbReference type="EMBL" id="KAK3047428.1"/>
    </source>
</evidence>
<evidence type="ECO:0000313" key="3">
    <source>
        <dbReference type="Proteomes" id="UP001271007"/>
    </source>
</evidence>
<feature type="compositionally biased region" description="Polar residues" evidence="1">
    <location>
        <begin position="1"/>
        <end position="13"/>
    </location>
</feature>
<protein>
    <submittedName>
        <fullName evidence="2">Uncharacterized protein</fullName>
    </submittedName>
</protein>
<feature type="compositionally biased region" description="Basic and acidic residues" evidence="1">
    <location>
        <begin position="20"/>
        <end position="35"/>
    </location>
</feature>
<comment type="caution">
    <text evidence="2">The sequence shown here is derived from an EMBL/GenBank/DDBJ whole genome shotgun (WGS) entry which is preliminary data.</text>
</comment>
<feature type="region of interest" description="Disordered" evidence="1">
    <location>
        <begin position="1"/>
        <end position="56"/>
    </location>
</feature>
<sequence>MGYQDSNSAQSEQLPAYSEALKEGAHAPQSLEEKKQHKPQLAEKQTSSKAETTKKVLKFLVNGPSAGQNVARPHRYW</sequence>
<dbReference type="EMBL" id="JAWDJX010000062">
    <property type="protein sequence ID" value="KAK3047428.1"/>
    <property type="molecule type" value="Genomic_DNA"/>
</dbReference>
<dbReference type="Proteomes" id="UP001271007">
    <property type="component" value="Unassembled WGS sequence"/>
</dbReference>